<dbReference type="InterPro" id="IPR027417">
    <property type="entry name" value="P-loop_NTPase"/>
</dbReference>
<name>A0A150S3Y1_SORCE</name>
<dbReference type="Pfam" id="PF13191">
    <property type="entry name" value="AAA_16"/>
    <property type="match status" value="1"/>
</dbReference>
<dbReference type="InterPro" id="IPR003593">
    <property type="entry name" value="AAA+_ATPase"/>
</dbReference>
<sequence length="841" mass="89434">MHRKKKEGSPAAVSWTEGEERAREAIERWRVAPGPACLLHGPPGAGKTALCTRLVAEAGERTAVCAAAVQVGRASRFVSEQEILASLLEQLGEDVLHPPRDVLKLRSDLRNRLANGQDEDEPEVLLVLDGLDACVDWPRDAELSTLRVLGRRVRCVVSIDGGEGDAHAWRERLGWKDCDVRLVEVAPPSPAAAESRGIPSWAAAGGNGGPDALSAEVERELRLLERGAVALEVLSVLARALAPLEPEDVAELLEIDDVAAVDLLRACVPFLGRLLRWDEPVGGVTFQHEALRVAWEQRSAGRDEAEAVEARYRGAIARCTAEPSHCRATYFRRHASAHLALGGAPVTSMLAFAEPGWVEAVSAEALADVLLDLRRLRDRIGEEVERCRFLPPPFAAALVRCAAAQGAAATLGDAEPWASPDADLVTPRLDADAARALSLLALSAEVSLSARAGVLERAFEIADCTGACWSSPSALIVVAEAAEGERRTRYARAALEAARRSDGEDAVRGLVAAAGLLPEEEAQEVAAEAIARAGGAPPALVPGPGVSEASAVALERASRSLPAPQRIRVLARLLSGLPAEARARAVQEIERLWEPWCFENKEEAEAVAPYLSEPLLERALEEVPIWPVHALGARLVSIGREDEARALVLRWAGSSAGYRADALLRLGEGLPPGRRPAEEVRAVFEELAPEERCYLIKEHPSAAVSLLGEEAALRIADGCVEPSGSHVRIGALARLAGALPEPMRAEAARRAVVAFEAGGHDADVLGDLCVAAPWMSPADAARLLWTSLLDASGITSLAGVFQGWASVAQLAGVFRRAGGEEAVLAVAEEVAFAGRWLHGVE</sequence>
<dbReference type="Proteomes" id="UP000075635">
    <property type="component" value="Unassembled WGS sequence"/>
</dbReference>
<dbReference type="InterPro" id="IPR041664">
    <property type="entry name" value="AAA_16"/>
</dbReference>
<organism evidence="2 3">
    <name type="scientific">Sorangium cellulosum</name>
    <name type="common">Polyangium cellulosum</name>
    <dbReference type="NCBI Taxonomy" id="56"/>
    <lineage>
        <taxon>Bacteria</taxon>
        <taxon>Pseudomonadati</taxon>
        <taxon>Myxococcota</taxon>
        <taxon>Polyangia</taxon>
        <taxon>Polyangiales</taxon>
        <taxon>Polyangiaceae</taxon>
        <taxon>Sorangium</taxon>
    </lineage>
</organism>
<dbReference type="SMART" id="SM00382">
    <property type="entry name" value="AAA"/>
    <property type="match status" value="1"/>
</dbReference>
<accession>A0A150S3Y1</accession>
<evidence type="ECO:0000313" key="2">
    <source>
        <dbReference type="EMBL" id="KYF87183.1"/>
    </source>
</evidence>
<proteinExistence type="predicted"/>
<protein>
    <recommendedName>
        <fullName evidence="1">AAA+ ATPase domain-containing protein</fullName>
    </recommendedName>
</protein>
<feature type="domain" description="AAA+ ATPase" evidence="1">
    <location>
        <begin position="33"/>
        <end position="179"/>
    </location>
</feature>
<dbReference type="PRINTS" id="PR00830">
    <property type="entry name" value="ENDOLAPTASE"/>
</dbReference>
<dbReference type="EMBL" id="JEMB01001463">
    <property type="protein sequence ID" value="KYF87183.1"/>
    <property type="molecule type" value="Genomic_DNA"/>
</dbReference>
<reference evidence="2 3" key="1">
    <citation type="submission" date="2014-02" db="EMBL/GenBank/DDBJ databases">
        <title>The small core and large imbalanced accessory genome model reveals a collaborative survival strategy of Sorangium cellulosum strains in nature.</title>
        <authorList>
            <person name="Han K."/>
            <person name="Peng R."/>
            <person name="Blom J."/>
            <person name="Li Y.-Z."/>
        </authorList>
    </citation>
    <scope>NUCLEOTIDE SEQUENCE [LARGE SCALE GENOMIC DNA]</scope>
    <source>
        <strain evidence="2 3">So0011-07</strain>
    </source>
</reference>
<dbReference type="AlphaFoldDB" id="A0A150S3Y1"/>
<comment type="caution">
    <text evidence="2">The sequence shown here is derived from an EMBL/GenBank/DDBJ whole genome shotgun (WGS) entry which is preliminary data.</text>
</comment>
<dbReference type="SUPFAM" id="SSF52540">
    <property type="entry name" value="P-loop containing nucleoside triphosphate hydrolases"/>
    <property type="match status" value="1"/>
</dbReference>
<gene>
    <name evidence="2" type="ORF">BE17_40200</name>
</gene>
<dbReference type="Gene3D" id="3.40.50.300">
    <property type="entry name" value="P-loop containing nucleotide triphosphate hydrolases"/>
    <property type="match status" value="1"/>
</dbReference>
<evidence type="ECO:0000313" key="3">
    <source>
        <dbReference type="Proteomes" id="UP000075635"/>
    </source>
</evidence>
<evidence type="ECO:0000259" key="1">
    <source>
        <dbReference type="SMART" id="SM00382"/>
    </source>
</evidence>